<feature type="transmembrane region" description="Helical" evidence="1">
    <location>
        <begin position="50"/>
        <end position="68"/>
    </location>
</feature>
<feature type="transmembrane region" description="Helical" evidence="1">
    <location>
        <begin position="104"/>
        <end position="125"/>
    </location>
</feature>
<feature type="transmembrane region" description="Helical" evidence="1">
    <location>
        <begin position="321"/>
        <end position="343"/>
    </location>
</feature>
<comment type="caution">
    <text evidence="2">The sequence shown here is derived from an EMBL/GenBank/DDBJ whole genome shotgun (WGS) entry which is preliminary data.</text>
</comment>
<protein>
    <submittedName>
        <fullName evidence="2">MFS family permease</fullName>
    </submittedName>
</protein>
<feature type="transmembrane region" description="Helical" evidence="1">
    <location>
        <begin position="238"/>
        <end position="257"/>
    </location>
</feature>
<gene>
    <name evidence="2" type="ORF">BJY24_004792</name>
</gene>
<proteinExistence type="predicted"/>
<keyword evidence="1" id="KW-0472">Membrane</keyword>
<dbReference type="InterPro" id="IPR010645">
    <property type="entry name" value="MFS_4"/>
</dbReference>
<dbReference type="RefSeq" id="WP_246829547.1">
    <property type="nucleotide sequence ID" value="NZ_JACHIT010000002.1"/>
</dbReference>
<dbReference type="InterPro" id="IPR036259">
    <property type="entry name" value="MFS_trans_sf"/>
</dbReference>
<dbReference type="EMBL" id="JACHIT010000002">
    <property type="protein sequence ID" value="MBB5915880.1"/>
    <property type="molecule type" value="Genomic_DNA"/>
</dbReference>
<feature type="transmembrane region" description="Helical" evidence="1">
    <location>
        <begin position="80"/>
        <end position="98"/>
    </location>
</feature>
<sequence>MTIAAPRQQSLAPALAAAAGLAAAMGIGRFAYTPLMPVMIDAGRLDAHAGAIVAAANYAGYLVGAVVLARRPEWNGRNTFRSAAGVLVASELLMAWPAPVAAPVILRFLAGAASAVVFIGCAGIAARHENRRRAAGIAFSGVGCGIALTGLLALAARPVVSWQVMWLGAAALTALLLAPALRLDIVAGVRAAATAARSGRAWRALRVSYFLEGLGYIVIGTFLVAAVGTPGHESLGTAVWVVVGVAGAPATVLWGVAARRWSPVTALTVALLLQVVSALLPVFSTGVVPAIASAALFGATFMGITMLAIEIGGDIAGPAAAATLTAGYGFGQMLGPVLVAPVLGSSYAAAFGIAAAVLAAAAVAMLPVRRI</sequence>
<dbReference type="PANTHER" id="PTHR23537">
    <property type="match status" value="1"/>
</dbReference>
<reference evidence="2 3" key="1">
    <citation type="submission" date="2020-08" db="EMBL/GenBank/DDBJ databases">
        <title>Sequencing the genomes of 1000 actinobacteria strains.</title>
        <authorList>
            <person name="Klenk H.-P."/>
        </authorList>
    </citation>
    <scope>NUCLEOTIDE SEQUENCE [LARGE SCALE GENOMIC DNA]</scope>
    <source>
        <strain evidence="2 3">DSM 43582</strain>
    </source>
</reference>
<dbReference type="Gene3D" id="1.20.1250.20">
    <property type="entry name" value="MFS general substrate transporter like domains"/>
    <property type="match status" value="2"/>
</dbReference>
<accession>A0A7W9PH86</accession>
<feature type="transmembrane region" description="Helical" evidence="1">
    <location>
        <begin position="290"/>
        <end position="309"/>
    </location>
</feature>
<keyword evidence="1" id="KW-1133">Transmembrane helix</keyword>
<feature type="transmembrane region" description="Helical" evidence="1">
    <location>
        <begin position="349"/>
        <end position="368"/>
    </location>
</feature>
<name>A0A7W9PH86_9NOCA</name>
<dbReference type="PANTHER" id="PTHR23537:SF1">
    <property type="entry name" value="SUGAR TRANSPORTER"/>
    <property type="match status" value="1"/>
</dbReference>
<keyword evidence="1" id="KW-0812">Transmembrane</keyword>
<evidence type="ECO:0000313" key="2">
    <source>
        <dbReference type="EMBL" id="MBB5915880.1"/>
    </source>
</evidence>
<dbReference type="Proteomes" id="UP000540412">
    <property type="component" value="Unassembled WGS sequence"/>
</dbReference>
<keyword evidence="3" id="KW-1185">Reference proteome</keyword>
<feature type="transmembrane region" description="Helical" evidence="1">
    <location>
        <begin position="204"/>
        <end position="226"/>
    </location>
</feature>
<dbReference type="GO" id="GO:0005886">
    <property type="term" value="C:plasma membrane"/>
    <property type="evidence" value="ECO:0007669"/>
    <property type="project" value="TreeGrafter"/>
</dbReference>
<organism evidence="2 3">
    <name type="scientific">Nocardia transvalensis</name>
    <dbReference type="NCBI Taxonomy" id="37333"/>
    <lineage>
        <taxon>Bacteria</taxon>
        <taxon>Bacillati</taxon>
        <taxon>Actinomycetota</taxon>
        <taxon>Actinomycetes</taxon>
        <taxon>Mycobacteriales</taxon>
        <taxon>Nocardiaceae</taxon>
        <taxon>Nocardia</taxon>
    </lineage>
</organism>
<feature type="transmembrane region" description="Helical" evidence="1">
    <location>
        <begin position="137"/>
        <end position="156"/>
    </location>
</feature>
<evidence type="ECO:0000256" key="1">
    <source>
        <dbReference type="SAM" id="Phobius"/>
    </source>
</evidence>
<feature type="transmembrane region" description="Helical" evidence="1">
    <location>
        <begin position="162"/>
        <end position="183"/>
    </location>
</feature>
<feature type="transmembrane region" description="Helical" evidence="1">
    <location>
        <begin position="264"/>
        <end position="284"/>
    </location>
</feature>
<evidence type="ECO:0000313" key="3">
    <source>
        <dbReference type="Proteomes" id="UP000540412"/>
    </source>
</evidence>
<dbReference type="SUPFAM" id="SSF103473">
    <property type="entry name" value="MFS general substrate transporter"/>
    <property type="match status" value="1"/>
</dbReference>
<dbReference type="Pfam" id="PF06779">
    <property type="entry name" value="MFS_4"/>
    <property type="match status" value="1"/>
</dbReference>
<dbReference type="AlphaFoldDB" id="A0A7W9PH86"/>